<accession>T0LXA9</accession>
<organism evidence="4 5">
    <name type="scientific">Colletotrichum gloeosporioides (strain Cg-14)</name>
    <name type="common">Anthracnose fungus</name>
    <name type="synonym">Glomerella cingulata</name>
    <dbReference type="NCBI Taxonomy" id="1237896"/>
    <lineage>
        <taxon>Eukaryota</taxon>
        <taxon>Fungi</taxon>
        <taxon>Dikarya</taxon>
        <taxon>Ascomycota</taxon>
        <taxon>Pezizomycotina</taxon>
        <taxon>Sordariomycetes</taxon>
        <taxon>Hypocreomycetidae</taxon>
        <taxon>Glomerellales</taxon>
        <taxon>Glomerellaceae</taxon>
        <taxon>Colletotrichum</taxon>
        <taxon>Colletotrichum gloeosporioides species complex</taxon>
    </lineage>
</organism>
<feature type="domain" description="Nucleoside phosphorylase" evidence="3">
    <location>
        <begin position="13"/>
        <end position="305"/>
    </location>
</feature>
<feature type="domain" description="NB-ARC" evidence="2">
    <location>
        <begin position="353"/>
        <end position="492"/>
    </location>
</feature>
<dbReference type="InterPro" id="IPR027417">
    <property type="entry name" value="P-loop_NTPase"/>
</dbReference>
<dbReference type="Pfam" id="PF00931">
    <property type="entry name" value="NB-ARC"/>
    <property type="match status" value="1"/>
</dbReference>
<keyword evidence="1" id="KW-0802">TPR repeat</keyword>
<evidence type="ECO:0000259" key="2">
    <source>
        <dbReference type="Pfam" id="PF00931"/>
    </source>
</evidence>
<dbReference type="GO" id="GO:0009116">
    <property type="term" value="P:nucleoside metabolic process"/>
    <property type="evidence" value="ECO:0007669"/>
    <property type="project" value="InterPro"/>
</dbReference>
<dbReference type="OMA" id="LVSTYWA"/>
<reference evidence="5" key="1">
    <citation type="journal article" date="2013" name="Mol. Plant Microbe Interact.">
        <title>Global aspects of pacC regulation of pathogenicity genes in Colletotrichum gloeosporioides as revealed by transcriptome analysis.</title>
        <authorList>
            <person name="Alkan N."/>
            <person name="Meng X."/>
            <person name="Friedlander G."/>
            <person name="Reuveni E."/>
            <person name="Sukno S."/>
            <person name="Sherman A."/>
            <person name="Thon M."/>
            <person name="Fluhr R."/>
            <person name="Prusky D."/>
        </authorList>
    </citation>
    <scope>NUCLEOTIDE SEQUENCE [LARGE SCALE GENOMIC DNA]</scope>
    <source>
        <strain evidence="5">Cg-14</strain>
    </source>
</reference>
<comment type="caution">
    <text evidence="4">The sequence shown here is derived from an EMBL/GenBank/DDBJ whole genome shotgun (WGS) entry which is preliminary data.</text>
</comment>
<evidence type="ECO:0000313" key="4">
    <source>
        <dbReference type="EMBL" id="EQB53015.1"/>
    </source>
</evidence>
<dbReference type="Gene3D" id="3.40.50.1580">
    <property type="entry name" value="Nucleoside phosphorylase domain"/>
    <property type="match status" value="1"/>
</dbReference>
<dbReference type="OrthoDB" id="1577640at2759"/>
<dbReference type="InterPro" id="IPR019734">
    <property type="entry name" value="TPR_rpt"/>
</dbReference>
<proteinExistence type="predicted"/>
<name>T0LXA9_COLGC</name>
<protein>
    <recommendedName>
        <fullName evidence="6">Kinesin light chain</fullName>
    </recommendedName>
</protein>
<dbReference type="Gene3D" id="3.40.50.300">
    <property type="entry name" value="P-loop containing nucleotide triphosphate hydrolases"/>
    <property type="match status" value="1"/>
</dbReference>
<sequence length="1058" mass="120081">MAPKCIPASDFTIGWVCALPIELAAANGMMDEEYGQLDSRPNDSNMYIYGRVGVHNIVVACLPAGQMGTNSAATVASQMRSSFESLRFGLLVGIGGGVPNLEDDVDIRLGDIVISQPSGQHGGVIQYDFGKTGADGRIARIGSLNAPPTILLNALSRLRSNNILDKTRIGVYLSELLSSKPKFASPGPAKDILYEAESQHIGGATCKKCRPEDEVDREERTTTDPMLFFGNIASGNQVMKDGPTRDKHSQELGGVLCFEMEAAGLMNNFPCLVIRGICDYADAHKNKQWQPYAAATAAALAKELLYTIPPIVSEDPIKKPHFIVRMGRNENFVGRDDILRQLLDRIPPSAYEDTCQRTAIVGLGGIGKTQVAIEAAYRTRYAYPKCSVFWVPAVSADMFNNHYRRIGQALKLKGIEETQADVKTLVKDALERDDINEWLLIIDSADDIDLMFTTSRLASYIPTSRRGSVLLTTRNNIVAARYDRTLALNLLKMDAEEGATLLRSGLTEGQIDQGRSTTRLLEQLAYLPLAIRQASAYLRVNPATSISQYLVYYEASDEEQIALLSEDFDDQDRYDVVQNPVASTWLISFKDIARDRPLAARYLSFICYLAEKDIPMAILPPGDSVRHTDEAVNTLLAYAFIQKRIFAESFDIHRLVRIVMRNWLREHGKERQQTTETIAQLSVAFPLPEVDNREDWIVYMPHVQEALKMSRLSTNEKALWDLMRKVGEGYQRLGKYQEAEKTHREALQLKEKILEPEDPEVLDSLRDLGYTLYRFAIALFGDQEKYQEAEIIFRRELQSREKISGREDFYTIQALENLANTLGYQGQHTEADQIYRQVLKVNTRLYGPEDDLTINSLIDFADNLMEQQKYEEAERTYQQALELSERVLEPENLTIRRLLLSMAISLKQQGKVIQAERTSRRLLELDMKFWGPEHKFTLDSLIQVADTLESQQKYDEAERLRRHVLELRKRVLGLEDQDTLNSMTSLALLLVKQRKFEEEESLRRLELEVRERLLGPEDRRTIQAMVGLTGSLQRRKKFEEAERMYQRMLELEEKLGIL</sequence>
<dbReference type="GO" id="GO:0043531">
    <property type="term" value="F:ADP binding"/>
    <property type="evidence" value="ECO:0007669"/>
    <property type="project" value="InterPro"/>
</dbReference>
<dbReference type="AlphaFoldDB" id="T0LXA9"/>
<dbReference type="SUPFAM" id="SSF48452">
    <property type="entry name" value="TPR-like"/>
    <property type="match status" value="2"/>
</dbReference>
<dbReference type="PANTHER" id="PTHR46082">
    <property type="entry name" value="ATP/GTP-BINDING PROTEIN-RELATED"/>
    <property type="match status" value="1"/>
</dbReference>
<dbReference type="InterPro" id="IPR035994">
    <property type="entry name" value="Nucleoside_phosphorylase_sf"/>
</dbReference>
<dbReference type="EMBL" id="AMYD01001474">
    <property type="protein sequence ID" value="EQB53015.1"/>
    <property type="molecule type" value="Genomic_DNA"/>
</dbReference>
<dbReference type="Proteomes" id="UP000015530">
    <property type="component" value="Unassembled WGS sequence"/>
</dbReference>
<dbReference type="SMART" id="SM00028">
    <property type="entry name" value="TPR"/>
    <property type="match status" value="5"/>
</dbReference>
<dbReference type="InterPro" id="IPR002182">
    <property type="entry name" value="NB-ARC"/>
</dbReference>
<gene>
    <name evidence="4" type="ORF">CGLO_07309</name>
</gene>
<dbReference type="Pfam" id="PF01048">
    <property type="entry name" value="PNP_UDP_1"/>
    <property type="match status" value="1"/>
</dbReference>
<feature type="repeat" description="TPR" evidence="1">
    <location>
        <begin position="720"/>
        <end position="753"/>
    </location>
</feature>
<feature type="repeat" description="TPR" evidence="1">
    <location>
        <begin position="854"/>
        <end position="887"/>
    </location>
</feature>
<dbReference type="SUPFAM" id="SSF53167">
    <property type="entry name" value="Purine and uridine phosphorylases"/>
    <property type="match status" value="1"/>
</dbReference>
<dbReference type="InterPro" id="IPR011990">
    <property type="entry name" value="TPR-like_helical_dom_sf"/>
</dbReference>
<dbReference type="InterPro" id="IPR000845">
    <property type="entry name" value="Nucleoside_phosphorylase_d"/>
</dbReference>
<evidence type="ECO:0000256" key="1">
    <source>
        <dbReference type="PROSITE-ProRule" id="PRU00339"/>
    </source>
</evidence>
<dbReference type="InterPro" id="IPR053137">
    <property type="entry name" value="NLR-like"/>
</dbReference>
<evidence type="ECO:0000259" key="3">
    <source>
        <dbReference type="Pfam" id="PF01048"/>
    </source>
</evidence>
<dbReference type="PROSITE" id="PS50005">
    <property type="entry name" value="TPR"/>
    <property type="match status" value="2"/>
</dbReference>
<evidence type="ECO:0008006" key="6">
    <source>
        <dbReference type="Google" id="ProtNLM"/>
    </source>
</evidence>
<dbReference type="Pfam" id="PF13424">
    <property type="entry name" value="TPR_12"/>
    <property type="match status" value="3"/>
</dbReference>
<dbReference type="SUPFAM" id="SSF52540">
    <property type="entry name" value="P-loop containing nucleoside triphosphate hydrolases"/>
    <property type="match status" value="1"/>
</dbReference>
<dbReference type="GO" id="GO:0003824">
    <property type="term" value="F:catalytic activity"/>
    <property type="evidence" value="ECO:0007669"/>
    <property type="project" value="InterPro"/>
</dbReference>
<dbReference type="STRING" id="1237896.T0LXA9"/>
<dbReference type="Gene3D" id="1.25.40.10">
    <property type="entry name" value="Tetratricopeptide repeat domain"/>
    <property type="match status" value="2"/>
</dbReference>
<evidence type="ECO:0000313" key="5">
    <source>
        <dbReference type="Proteomes" id="UP000015530"/>
    </source>
</evidence>
<dbReference type="HOGENOM" id="CLU_000288_125_3_1"/>
<dbReference type="PANTHER" id="PTHR46082:SF11">
    <property type="entry name" value="AAA+ ATPASE DOMAIN-CONTAINING PROTEIN-RELATED"/>
    <property type="match status" value="1"/>
</dbReference>